<keyword evidence="1" id="KW-0812">Transmembrane</keyword>
<dbReference type="InterPro" id="IPR021683">
    <property type="entry name" value="DUF3267"/>
</dbReference>
<reference evidence="2" key="1">
    <citation type="submission" date="2023-05" db="EMBL/GenBank/DDBJ databases">
        <title>Comparative genomics of Bacillaceae isolates and their secondary metabolite potential.</title>
        <authorList>
            <person name="Song L."/>
            <person name="Nielsen L.J."/>
            <person name="Mohite O."/>
            <person name="Xu X."/>
            <person name="Weber T."/>
            <person name="Kovacs A.T."/>
        </authorList>
    </citation>
    <scope>NUCLEOTIDE SEQUENCE</scope>
    <source>
        <strain evidence="2">XLM17</strain>
    </source>
</reference>
<keyword evidence="3" id="KW-1185">Reference proteome</keyword>
<accession>A0AA95SDP8</accession>
<evidence type="ECO:0000256" key="1">
    <source>
        <dbReference type="SAM" id="Phobius"/>
    </source>
</evidence>
<evidence type="ECO:0000313" key="3">
    <source>
        <dbReference type="Proteomes" id="UP001178288"/>
    </source>
</evidence>
<feature type="transmembrane region" description="Helical" evidence="1">
    <location>
        <begin position="72"/>
        <end position="97"/>
    </location>
</feature>
<dbReference type="EMBL" id="CP126114">
    <property type="protein sequence ID" value="WHY87343.1"/>
    <property type="molecule type" value="Genomic_DNA"/>
</dbReference>
<protein>
    <submittedName>
        <fullName evidence="2">DUF3267 domain-containing protein</fullName>
    </submittedName>
</protein>
<feature type="transmembrane region" description="Helical" evidence="1">
    <location>
        <begin position="29"/>
        <end position="52"/>
    </location>
</feature>
<feature type="transmembrane region" description="Helical" evidence="1">
    <location>
        <begin position="157"/>
        <end position="180"/>
    </location>
</feature>
<feature type="transmembrane region" description="Helical" evidence="1">
    <location>
        <begin position="128"/>
        <end position="151"/>
    </location>
</feature>
<dbReference type="KEGG" id="nnv:QNH39_05665"/>
<keyword evidence="1" id="KW-0472">Membrane</keyword>
<keyword evidence="1" id="KW-1133">Transmembrane helix</keyword>
<proteinExistence type="predicted"/>
<dbReference type="Pfam" id="PF11667">
    <property type="entry name" value="DUF3267"/>
    <property type="match status" value="1"/>
</dbReference>
<name>A0AA95SDP8_9BACI</name>
<organism evidence="2 3">
    <name type="scientific">Neobacillus novalis</name>
    <dbReference type="NCBI Taxonomy" id="220687"/>
    <lineage>
        <taxon>Bacteria</taxon>
        <taxon>Bacillati</taxon>
        <taxon>Bacillota</taxon>
        <taxon>Bacilli</taxon>
        <taxon>Bacillales</taxon>
        <taxon>Bacillaceae</taxon>
        <taxon>Neobacillus</taxon>
    </lineage>
</organism>
<dbReference type="Proteomes" id="UP001178288">
    <property type="component" value="Chromosome"/>
</dbReference>
<evidence type="ECO:0000313" key="2">
    <source>
        <dbReference type="EMBL" id="WHY87343.1"/>
    </source>
</evidence>
<gene>
    <name evidence="2" type="ORF">QNH39_05665</name>
</gene>
<sequence length="201" mass="22775">MPKFNEQTHIELLNSAWIPLKEPKTLPSAIILSVPFMYLNMLITIGIIYFFSDFSLNNTFFTGDAITFTIHLDVIIGLIIGVFLMLIIHEFFHLIFIPNFIQSKDTYMGLTFFGGYVHTEQSLTKTRFLLISIAPFVILSVLAPLILGVFGQLTGSMVFFIILNSMGASVDILGFMLVLVQIPKEAVIRNNGTRTYWKVER</sequence>
<dbReference type="RefSeq" id="WP_235845497.1">
    <property type="nucleotide sequence ID" value="NZ_CP126114.1"/>
</dbReference>
<dbReference type="AlphaFoldDB" id="A0AA95SDP8"/>